<reference evidence="17" key="3">
    <citation type="submission" date="2025-09" db="UniProtKB">
        <authorList>
            <consortium name="Ensembl"/>
        </authorList>
    </citation>
    <scope>IDENTIFICATION</scope>
</reference>
<dbReference type="Pfam" id="PF01048">
    <property type="entry name" value="PNP_UDP_1"/>
    <property type="match status" value="1"/>
</dbReference>
<feature type="binding site" evidence="15">
    <location>
        <position position="272"/>
    </location>
    <ligand>
        <name>a purine D-ribonucleoside</name>
        <dbReference type="ChEBI" id="CHEBI:142355"/>
    </ligand>
</feature>
<dbReference type="PANTHER" id="PTHR11904">
    <property type="entry name" value="METHYLTHIOADENOSINE/PURINE NUCLEOSIDE PHOSPHORYLASE"/>
    <property type="match status" value="1"/>
</dbReference>
<dbReference type="GO" id="GO:0004731">
    <property type="term" value="F:purine-nucleoside phosphorylase activity"/>
    <property type="evidence" value="ECO:0007669"/>
    <property type="project" value="UniProtKB-EC"/>
</dbReference>
<evidence type="ECO:0000256" key="10">
    <source>
        <dbReference type="ARBA" id="ARBA00023929"/>
    </source>
</evidence>
<keyword evidence="18" id="KW-1185">Reference proteome</keyword>
<feature type="binding site" evidence="15">
    <location>
        <begin position="113"/>
        <end position="115"/>
    </location>
    <ligand>
        <name>phosphate</name>
        <dbReference type="ChEBI" id="CHEBI:43474"/>
    </ligand>
</feature>
<dbReference type="InterPro" id="IPR018099">
    <property type="entry name" value="Purine_phosphorylase-2_CS"/>
</dbReference>
<keyword evidence="6 14" id="KW-0328">Glycosyltransferase</keyword>
<keyword evidence="7 14" id="KW-0808">Transferase</keyword>
<dbReference type="InterPro" id="IPR011270">
    <property type="entry name" value="Pur_Nuc_Pase_Ino/Guo-sp"/>
</dbReference>
<evidence type="ECO:0000256" key="4">
    <source>
        <dbReference type="ARBA" id="ARBA00011886"/>
    </source>
</evidence>
<dbReference type="STRING" id="62062.ENSHHUP00000064578"/>
<dbReference type="PANTHER" id="PTHR11904:SF26">
    <property type="entry name" value="PURINE NUCLEOSIDE PHOSPHORYLASE"/>
    <property type="match status" value="1"/>
</dbReference>
<dbReference type="GeneTree" id="ENSGT00950000182991"/>
<dbReference type="AlphaFoldDB" id="A0A4W5PQU4"/>
<comment type="catalytic activity">
    <reaction evidence="12 14">
        <text>guanosine + phosphate = alpha-D-ribose 1-phosphate + guanine</text>
        <dbReference type="Rhea" id="RHEA:13233"/>
        <dbReference type="ChEBI" id="CHEBI:16235"/>
        <dbReference type="ChEBI" id="CHEBI:16750"/>
        <dbReference type="ChEBI" id="CHEBI:43474"/>
        <dbReference type="ChEBI" id="CHEBI:57720"/>
        <dbReference type="EC" id="2.4.2.1"/>
    </reaction>
</comment>
<dbReference type="GO" id="GO:0005737">
    <property type="term" value="C:cytoplasm"/>
    <property type="evidence" value="ECO:0007669"/>
    <property type="project" value="TreeGrafter"/>
</dbReference>
<evidence type="ECO:0000256" key="6">
    <source>
        <dbReference type="ARBA" id="ARBA00022676"/>
    </source>
</evidence>
<reference evidence="17" key="2">
    <citation type="submission" date="2025-08" db="UniProtKB">
        <authorList>
            <consortium name="Ensembl"/>
        </authorList>
    </citation>
    <scope>IDENTIFICATION</scope>
</reference>
<feature type="binding site" evidence="15">
    <location>
        <position position="93"/>
    </location>
    <ligand>
        <name>phosphate</name>
        <dbReference type="ChEBI" id="CHEBI:43474"/>
    </ligand>
</feature>
<evidence type="ECO:0000256" key="12">
    <source>
        <dbReference type="ARBA" id="ARBA00023970"/>
    </source>
</evidence>
<comment type="catalytic activity">
    <reaction evidence="10 14">
        <text>2'-deoxyguanosine + phosphate = 2-deoxy-alpha-D-ribose 1-phosphate + guanine</text>
        <dbReference type="Rhea" id="RHEA:27738"/>
        <dbReference type="ChEBI" id="CHEBI:16235"/>
        <dbReference type="ChEBI" id="CHEBI:17172"/>
        <dbReference type="ChEBI" id="CHEBI:43474"/>
        <dbReference type="ChEBI" id="CHEBI:57259"/>
        <dbReference type="EC" id="2.4.2.1"/>
    </reaction>
</comment>
<dbReference type="FunFam" id="3.40.50.1580:FF:000004">
    <property type="entry name" value="Purine nucleoside phosphorylase"/>
    <property type="match status" value="1"/>
</dbReference>
<comment type="subunit">
    <text evidence="3">Homotrimer.</text>
</comment>
<comment type="catalytic activity">
    <reaction evidence="9 14">
        <text>inosine + phosphate = alpha-D-ribose 1-phosphate + hypoxanthine</text>
        <dbReference type="Rhea" id="RHEA:27646"/>
        <dbReference type="ChEBI" id="CHEBI:17368"/>
        <dbReference type="ChEBI" id="CHEBI:17596"/>
        <dbReference type="ChEBI" id="CHEBI:43474"/>
        <dbReference type="ChEBI" id="CHEBI:57720"/>
        <dbReference type="EC" id="2.4.2.1"/>
    </reaction>
</comment>
<evidence type="ECO:0000256" key="1">
    <source>
        <dbReference type="ARBA" id="ARBA00005058"/>
    </source>
</evidence>
<accession>A0A4W5PQU4</accession>
<dbReference type="EC" id="2.4.2.1" evidence="4 14"/>
<dbReference type="NCBIfam" id="TIGR01697">
    <property type="entry name" value="PNPH-PUNA-XAPA"/>
    <property type="match status" value="1"/>
</dbReference>
<dbReference type="Ensembl" id="ENSHHUT00000066775.1">
    <property type="protein sequence ID" value="ENSHHUP00000064578.1"/>
    <property type="gene ID" value="ENSHHUG00000038134.1"/>
</dbReference>
<feature type="binding site" evidence="15">
    <location>
        <position position="145"/>
    </location>
    <ligand>
        <name>phosphate</name>
        <dbReference type="ChEBI" id="CHEBI:43474"/>
    </ligand>
</feature>
<organism evidence="17 18">
    <name type="scientific">Hucho hucho</name>
    <name type="common">huchen</name>
    <dbReference type="NCBI Taxonomy" id="62062"/>
    <lineage>
        <taxon>Eukaryota</taxon>
        <taxon>Metazoa</taxon>
        <taxon>Chordata</taxon>
        <taxon>Craniata</taxon>
        <taxon>Vertebrata</taxon>
        <taxon>Euteleostomi</taxon>
        <taxon>Actinopterygii</taxon>
        <taxon>Neopterygii</taxon>
        <taxon>Teleostei</taxon>
        <taxon>Protacanthopterygii</taxon>
        <taxon>Salmoniformes</taxon>
        <taxon>Salmonidae</taxon>
        <taxon>Salmoninae</taxon>
        <taxon>Hucho</taxon>
    </lineage>
</organism>
<dbReference type="InterPro" id="IPR011268">
    <property type="entry name" value="Purine_phosphorylase"/>
</dbReference>
<evidence type="ECO:0000256" key="2">
    <source>
        <dbReference type="ARBA" id="ARBA00006751"/>
    </source>
</evidence>
<proteinExistence type="inferred from homology"/>
<evidence type="ECO:0000256" key="7">
    <source>
        <dbReference type="ARBA" id="ARBA00022679"/>
    </source>
</evidence>
<comment type="function">
    <text evidence="13">Catalyzes the phosphorolytic breakdown of the N-glycosidic bond in the beta-(deoxy)ribonucleoside molecules, with the formation of the corresponding free purine bases and pentose-1-phosphate. Preferentially acts on 6-oxopurine nucleosides including inosine and guanosine.</text>
</comment>
<comment type="catalytic activity">
    <reaction evidence="11 14">
        <text>2'-deoxyinosine + phosphate = 2-deoxy-alpha-D-ribose 1-phosphate + hypoxanthine</text>
        <dbReference type="Rhea" id="RHEA:27750"/>
        <dbReference type="ChEBI" id="CHEBI:17368"/>
        <dbReference type="ChEBI" id="CHEBI:28997"/>
        <dbReference type="ChEBI" id="CHEBI:43474"/>
        <dbReference type="ChEBI" id="CHEBI:57259"/>
        <dbReference type="EC" id="2.4.2.1"/>
    </reaction>
</comment>
<dbReference type="Gene3D" id="3.40.50.1580">
    <property type="entry name" value="Nucleoside phosphorylase domain"/>
    <property type="match status" value="1"/>
</dbReference>
<dbReference type="GO" id="GO:0006166">
    <property type="term" value="P:purine ribonucleoside salvage"/>
    <property type="evidence" value="ECO:0007669"/>
    <property type="project" value="UniProtKB-KW"/>
</dbReference>
<evidence type="ECO:0000256" key="13">
    <source>
        <dbReference type="ARBA" id="ARBA00054498"/>
    </source>
</evidence>
<dbReference type="UniPathway" id="UPA00606"/>
<evidence type="ECO:0000256" key="9">
    <source>
        <dbReference type="ARBA" id="ARBA00023918"/>
    </source>
</evidence>
<dbReference type="InterPro" id="IPR000845">
    <property type="entry name" value="Nucleoside_phosphorylase_d"/>
</dbReference>
<feature type="binding site" evidence="15">
    <location>
        <position position="230"/>
    </location>
    <ligand>
        <name>a purine D-ribonucleoside</name>
        <dbReference type="ChEBI" id="CHEBI:142355"/>
    </ligand>
</feature>
<evidence type="ECO:0000256" key="3">
    <source>
        <dbReference type="ARBA" id="ARBA00011233"/>
    </source>
</evidence>
<evidence type="ECO:0000313" key="18">
    <source>
        <dbReference type="Proteomes" id="UP000314982"/>
    </source>
</evidence>
<dbReference type="CDD" id="cd09009">
    <property type="entry name" value="PNP-EcPNPII_like"/>
    <property type="match status" value="1"/>
</dbReference>
<feature type="domain" description="Nucleoside phosphorylase" evidence="16">
    <location>
        <begin position="55"/>
        <end position="308"/>
    </location>
</feature>
<comment type="function">
    <text evidence="14">The purine nucleoside phosphorylases catalyze the phosphorolytic breakdown of the N-glycosidic bond in the beta-(deoxy)ribonucleoside molecules, with the formation of the corresponding free purine bases and pentose-1-phosphate.</text>
</comment>
<reference evidence="18" key="1">
    <citation type="submission" date="2018-06" db="EMBL/GenBank/DDBJ databases">
        <title>Genome assembly of Danube salmon.</title>
        <authorList>
            <person name="Macqueen D.J."/>
            <person name="Gundappa M.K."/>
        </authorList>
    </citation>
    <scope>NUCLEOTIDE SEQUENCE [LARGE SCALE GENOMIC DNA]</scope>
</reference>
<comment type="pathway">
    <text evidence="1 14">Purine metabolism; purine nucleoside salvage.</text>
</comment>
<dbReference type="InterPro" id="IPR035994">
    <property type="entry name" value="Nucleoside_phosphorylase_sf"/>
</dbReference>
<dbReference type="PIRSF" id="PIRSF000477">
    <property type="entry name" value="PurNPase"/>
    <property type="match status" value="1"/>
</dbReference>
<dbReference type="GO" id="GO:0047975">
    <property type="term" value="F:guanosine phosphorylase activity"/>
    <property type="evidence" value="ECO:0007669"/>
    <property type="project" value="RHEA"/>
</dbReference>
<dbReference type="SUPFAM" id="SSF53167">
    <property type="entry name" value="Purine and uridine phosphorylases"/>
    <property type="match status" value="1"/>
</dbReference>
<feature type="binding site" evidence="15">
    <location>
        <position position="249"/>
    </location>
    <ligand>
        <name>phosphate</name>
        <dbReference type="ChEBI" id="CHEBI:43474"/>
    </ligand>
</feature>
<dbReference type="PROSITE" id="PS01240">
    <property type="entry name" value="PNP_MTAP_2"/>
    <property type="match status" value="1"/>
</dbReference>
<evidence type="ECO:0000256" key="11">
    <source>
        <dbReference type="ARBA" id="ARBA00023950"/>
    </source>
</evidence>
<name>A0A4W5PQU4_9TELE</name>
<evidence type="ECO:0000313" key="17">
    <source>
        <dbReference type="Ensembl" id="ENSHHUP00000064578.1"/>
    </source>
</evidence>
<feature type="binding site" evidence="15">
    <location>
        <position position="62"/>
    </location>
    <ligand>
        <name>phosphate</name>
        <dbReference type="ChEBI" id="CHEBI:43474"/>
    </ligand>
</feature>
<dbReference type="NCBIfam" id="TIGR01700">
    <property type="entry name" value="PNPH"/>
    <property type="match status" value="1"/>
</dbReference>
<comment type="similarity">
    <text evidence="2 14">Belongs to the PNP/MTAP phosphorylase family.</text>
</comment>
<dbReference type="NCBIfam" id="NF006054">
    <property type="entry name" value="PRK08202.1"/>
    <property type="match status" value="1"/>
</dbReference>
<evidence type="ECO:0000256" key="15">
    <source>
        <dbReference type="PIRSR" id="PIRSR000477-2"/>
    </source>
</evidence>
<sequence>MPKAISLRIKTAREINLTSSSTPADMSCTSESRYTYEQYKETADWLMERTQHMPKVAIICGSGLGGLADLLENSVAFLYKDIPRFPQSTVPGHAGNLVFGELQGKACVCMQGRFHYYEGYSIAMVTYPVRVFTLLGVETLIVTNAAGGLNPKFNVGDIMLIRDHINMPGLAGINPLRGHNDDRFGVRFPCMSDAYDADLGRLAREVAEEQGCSSFFQQGVYCNVGGPAFETVAESKILLSLGADAVGMSTVPEVIVARHSGLRVFGLSLITNRVVSEYGSQDRVNHEEVLEVTQRRTQDLQKLIINLLARI</sequence>
<evidence type="ECO:0000256" key="5">
    <source>
        <dbReference type="ARBA" id="ARBA00013834"/>
    </source>
</evidence>
<evidence type="ECO:0000256" key="14">
    <source>
        <dbReference type="PIRNR" id="PIRNR000477"/>
    </source>
</evidence>
<protein>
    <recommendedName>
        <fullName evidence="5 14">Purine nucleoside phosphorylase</fullName>
        <ecNumber evidence="4 14">2.4.2.1</ecNumber>
    </recommendedName>
    <alternativeName>
        <fullName evidence="14">Inosine-guanosine phosphorylase</fullName>
    </alternativeName>
</protein>
<evidence type="ECO:0000259" key="16">
    <source>
        <dbReference type="Pfam" id="PF01048"/>
    </source>
</evidence>
<evidence type="ECO:0000256" key="8">
    <source>
        <dbReference type="ARBA" id="ARBA00022726"/>
    </source>
</evidence>
<dbReference type="Proteomes" id="UP000314982">
    <property type="component" value="Unassembled WGS sequence"/>
</dbReference>
<keyword evidence="8" id="KW-0660">Purine salvage</keyword>